<dbReference type="AlphaFoldDB" id="A0A7K3WJZ4"/>
<comment type="caution">
    <text evidence="1">The sequence shown here is derived from an EMBL/GenBank/DDBJ whole genome shotgun (WGS) entry which is preliminary data.</text>
</comment>
<dbReference type="Proteomes" id="UP000470470">
    <property type="component" value="Unassembled WGS sequence"/>
</dbReference>
<keyword evidence="2" id="KW-1185">Reference proteome</keyword>
<protein>
    <submittedName>
        <fullName evidence="1">Uncharacterized protein</fullName>
    </submittedName>
</protein>
<evidence type="ECO:0000313" key="2">
    <source>
        <dbReference type="Proteomes" id="UP000470470"/>
    </source>
</evidence>
<name>A0A7K3WJZ4_9ACTN</name>
<accession>A0A7K3WJZ4</accession>
<reference evidence="1 2" key="1">
    <citation type="submission" date="2020-02" db="EMBL/GenBank/DDBJ databases">
        <title>The whole genome sequence of CPCC 205119.</title>
        <authorList>
            <person name="Jiang Z."/>
        </authorList>
    </citation>
    <scope>NUCLEOTIDE SEQUENCE [LARGE SCALE GENOMIC DNA]</scope>
    <source>
        <strain evidence="1 2">CPCC 205119</strain>
    </source>
</reference>
<organism evidence="1 2">
    <name type="scientific">Goekera deserti</name>
    <dbReference type="NCBI Taxonomy" id="2497753"/>
    <lineage>
        <taxon>Bacteria</taxon>
        <taxon>Bacillati</taxon>
        <taxon>Actinomycetota</taxon>
        <taxon>Actinomycetes</taxon>
        <taxon>Geodermatophilales</taxon>
        <taxon>Geodermatophilaceae</taxon>
        <taxon>Goekera</taxon>
    </lineage>
</organism>
<evidence type="ECO:0000313" key="1">
    <source>
        <dbReference type="EMBL" id="NEL56030.1"/>
    </source>
</evidence>
<gene>
    <name evidence="1" type="ORF">G1H19_18815</name>
</gene>
<dbReference type="RefSeq" id="WP_152729226.1">
    <property type="nucleotide sequence ID" value="NZ_JAABOZ010000003.1"/>
</dbReference>
<dbReference type="EMBL" id="JAAGWK010000028">
    <property type="protein sequence ID" value="NEL56030.1"/>
    <property type="molecule type" value="Genomic_DNA"/>
</dbReference>
<sequence>MSWPSSVRRVRDRRRPMAQRVVALRSLVSRHHAPVGYTRTLAELGAFVGVTDGPWTEDQLLTALGLLQLSRADSMAFDGCVNSS</sequence>
<proteinExistence type="predicted"/>